<protein>
    <submittedName>
        <fullName evidence="1">Uncharacterized protein</fullName>
    </submittedName>
</protein>
<accession>A0A6S6QWR6</accession>
<dbReference type="EMBL" id="AP023367">
    <property type="protein sequence ID" value="BCJ93499.1"/>
    <property type="molecule type" value="Genomic_DNA"/>
</dbReference>
<evidence type="ECO:0000313" key="1">
    <source>
        <dbReference type="EMBL" id="BCJ93499.1"/>
    </source>
</evidence>
<dbReference type="Proteomes" id="UP000515561">
    <property type="component" value="Chromosome"/>
</dbReference>
<reference evidence="1 2" key="1">
    <citation type="journal article" date="2016" name="Int. J. Syst. Evol. Microbiol.">
        <title>Descriptions of Anaerotaenia torta gen. nov., sp. nov. and Anaerocolumna cellulosilytica gen. nov., sp. nov. isolated from a methanogenic reactor of cattle waste.</title>
        <authorList>
            <person name="Uek A."/>
            <person name="Ohtaki Y."/>
            <person name="Kaku N."/>
            <person name="Ueki K."/>
        </authorList>
    </citation>
    <scope>NUCLEOTIDE SEQUENCE [LARGE SCALE GENOMIC DNA]</scope>
    <source>
        <strain evidence="1 2">SN021</strain>
    </source>
</reference>
<proteinExistence type="predicted"/>
<keyword evidence="2" id="KW-1185">Reference proteome</keyword>
<gene>
    <name evidence="1" type="primary">yliF</name>
    <name evidence="1" type="ORF">acsn021_10680</name>
</gene>
<evidence type="ECO:0000313" key="2">
    <source>
        <dbReference type="Proteomes" id="UP000515561"/>
    </source>
</evidence>
<sequence>MRLKDTVIIGMLGALLVAVQVGLAFLPNIELVSLLILVFTRIFGKKTLYIISIFILLEGFLFGFGIWWMNYLYVWFILYFLASFFGRKEDTVLKTALLSGFYGLSFGALCTIPYFFFINYHSTQSGFQNALAYWISGIPFDITHGIGNFVLALFLYRPLMFTLKHLVTSYYAN</sequence>
<name>A0A6S6QWR6_9FIRM</name>
<dbReference type="KEGG" id="acel:acsn021_10680"/>
<dbReference type="Gene3D" id="1.10.1760.20">
    <property type="match status" value="1"/>
</dbReference>
<organism evidence="1 2">
    <name type="scientific">Anaerocolumna cellulosilytica</name>
    <dbReference type="NCBI Taxonomy" id="433286"/>
    <lineage>
        <taxon>Bacteria</taxon>
        <taxon>Bacillati</taxon>
        <taxon>Bacillota</taxon>
        <taxon>Clostridia</taxon>
        <taxon>Lachnospirales</taxon>
        <taxon>Lachnospiraceae</taxon>
        <taxon>Anaerocolumna</taxon>
    </lineage>
</organism>
<dbReference type="AlphaFoldDB" id="A0A6S6QWR6"/>
<dbReference type="RefSeq" id="WP_184090803.1">
    <property type="nucleotide sequence ID" value="NZ_AP023367.1"/>
</dbReference>